<keyword evidence="2" id="KW-1185">Reference proteome</keyword>
<organism evidence="1 2">
    <name type="scientific">Helianthus annuus</name>
    <name type="common">Common sunflower</name>
    <dbReference type="NCBI Taxonomy" id="4232"/>
    <lineage>
        <taxon>Eukaryota</taxon>
        <taxon>Viridiplantae</taxon>
        <taxon>Streptophyta</taxon>
        <taxon>Embryophyta</taxon>
        <taxon>Tracheophyta</taxon>
        <taxon>Spermatophyta</taxon>
        <taxon>Magnoliopsida</taxon>
        <taxon>eudicotyledons</taxon>
        <taxon>Gunneridae</taxon>
        <taxon>Pentapetalae</taxon>
        <taxon>asterids</taxon>
        <taxon>campanulids</taxon>
        <taxon>Asterales</taxon>
        <taxon>Asteraceae</taxon>
        <taxon>Asteroideae</taxon>
        <taxon>Heliantheae alliance</taxon>
        <taxon>Heliantheae</taxon>
        <taxon>Helianthus</taxon>
    </lineage>
</organism>
<gene>
    <name evidence="1" type="ORF">HannXRQ_Chr03g0074911</name>
</gene>
<evidence type="ECO:0000313" key="1">
    <source>
        <dbReference type="EMBL" id="OTG31373.1"/>
    </source>
</evidence>
<proteinExistence type="predicted"/>
<dbReference type="InParanoid" id="A0A251V801"/>
<dbReference type="EMBL" id="CM007892">
    <property type="protein sequence ID" value="OTG31373.1"/>
    <property type="molecule type" value="Genomic_DNA"/>
</dbReference>
<dbReference type="Proteomes" id="UP000215914">
    <property type="component" value="Chromosome 3"/>
</dbReference>
<name>A0A251V801_HELAN</name>
<sequence length="51" mass="5486">MKSRVLSGVHFLKDLDCLLPLCNKDTSPVTPALIISGSSKLSFTGLIPTDR</sequence>
<reference evidence="2" key="1">
    <citation type="journal article" date="2017" name="Nature">
        <title>The sunflower genome provides insights into oil metabolism, flowering and Asterid evolution.</title>
        <authorList>
            <person name="Badouin H."/>
            <person name="Gouzy J."/>
            <person name="Grassa C.J."/>
            <person name="Murat F."/>
            <person name="Staton S.E."/>
            <person name="Cottret L."/>
            <person name="Lelandais-Briere C."/>
            <person name="Owens G.L."/>
            <person name="Carrere S."/>
            <person name="Mayjonade B."/>
            <person name="Legrand L."/>
            <person name="Gill N."/>
            <person name="Kane N.C."/>
            <person name="Bowers J.E."/>
            <person name="Hubner S."/>
            <person name="Bellec A."/>
            <person name="Berard A."/>
            <person name="Berges H."/>
            <person name="Blanchet N."/>
            <person name="Boniface M.C."/>
            <person name="Brunel D."/>
            <person name="Catrice O."/>
            <person name="Chaidir N."/>
            <person name="Claudel C."/>
            <person name="Donnadieu C."/>
            <person name="Faraut T."/>
            <person name="Fievet G."/>
            <person name="Helmstetter N."/>
            <person name="King M."/>
            <person name="Knapp S.J."/>
            <person name="Lai Z."/>
            <person name="Le Paslier M.C."/>
            <person name="Lippi Y."/>
            <person name="Lorenzon L."/>
            <person name="Mandel J.R."/>
            <person name="Marage G."/>
            <person name="Marchand G."/>
            <person name="Marquand E."/>
            <person name="Bret-Mestries E."/>
            <person name="Morien E."/>
            <person name="Nambeesan S."/>
            <person name="Nguyen T."/>
            <person name="Pegot-Espagnet P."/>
            <person name="Pouilly N."/>
            <person name="Raftis F."/>
            <person name="Sallet E."/>
            <person name="Schiex T."/>
            <person name="Thomas J."/>
            <person name="Vandecasteele C."/>
            <person name="Vares D."/>
            <person name="Vear F."/>
            <person name="Vautrin S."/>
            <person name="Crespi M."/>
            <person name="Mangin B."/>
            <person name="Burke J.M."/>
            <person name="Salse J."/>
            <person name="Munos S."/>
            <person name="Vincourt P."/>
            <person name="Rieseberg L.H."/>
            <person name="Langlade N.B."/>
        </authorList>
    </citation>
    <scope>NUCLEOTIDE SEQUENCE [LARGE SCALE GENOMIC DNA]</scope>
    <source>
        <strain evidence="2">cv. SF193</strain>
    </source>
</reference>
<dbReference type="AlphaFoldDB" id="A0A251V801"/>
<evidence type="ECO:0000313" key="2">
    <source>
        <dbReference type="Proteomes" id="UP000215914"/>
    </source>
</evidence>
<protein>
    <submittedName>
        <fullName evidence="1">Uncharacterized protein</fullName>
    </submittedName>
</protein>
<accession>A0A251V801</accession>